<evidence type="ECO:0000256" key="6">
    <source>
        <dbReference type="ARBA" id="ARBA00023136"/>
    </source>
</evidence>
<evidence type="ECO:0000313" key="11">
    <source>
        <dbReference type="EMBL" id="QBF46532.1"/>
    </source>
</evidence>
<proteinExistence type="inferred from homology"/>
<feature type="transmembrane region" description="Helical" evidence="9">
    <location>
        <begin position="276"/>
        <end position="297"/>
    </location>
</feature>
<dbReference type="InterPro" id="IPR018047">
    <property type="entry name" value="Ammonium_transpt_CS"/>
</dbReference>
<dbReference type="EMBL" id="CP036164">
    <property type="protein sequence ID" value="QBF46532.1"/>
    <property type="molecule type" value="Genomic_DNA"/>
</dbReference>
<evidence type="ECO:0000256" key="5">
    <source>
        <dbReference type="ARBA" id="ARBA00022989"/>
    </source>
</evidence>
<organism evidence="11 12">
    <name type="scientific">Janibacter limosus</name>
    <dbReference type="NCBI Taxonomy" id="53458"/>
    <lineage>
        <taxon>Bacteria</taxon>
        <taxon>Bacillati</taxon>
        <taxon>Actinomycetota</taxon>
        <taxon>Actinomycetes</taxon>
        <taxon>Micrococcales</taxon>
        <taxon>Intrasporangiaceae</taxon>
        <taxon>Janibacter</taxon>
    </lineage>
</organism>
<evidence type="ECO:0000313" key="12">
    <source>
        <dbReference type="Proteomes" id="UP000290408"/>
    </source>
</evidence>
<dbReference type="AlphaFoldDB" id="A0A4P6MUH9"/>
<feature type="transmembrane region" description="Helical" evidence="9">
    <location>
        <begin position="304"/>
        <end position="321"/>
    </location>
</feature>
<dbReference type="RefSeq" id="WP_130629752.1">
    <property type="nucleotide sequence ID" value="NZ_CP036164.1"/>
</dbReference>
<dbReference type="STRING" id="1216970.GCA_001570985_03288"/>
<dbReference type="SUPFAM" id="SSF111352">
    <property type="entry name" value="Ammonium transporter"/>
    <property type="match status" value="1"/>
</dbReference>
<gene>
    <name evidence="11" type="ORF">EXU32_09870</name>
</gene>
<evidence type="ECO:0000256" key="4">
    <source>
        <dbReference type="ARBA" id="ARBA00022692"/>
    </source>
</evidence>
<reference evidence="11 12" key="1">
    <citation type="submission" date="2019-02" db="EMBL/GenBank/DDBJ databases">
        <title>Genomic data mining of an Antarctic deep-sea actinobacterium, Janibacterlimosus P3-3-X1.</title>
        <authorList>
            <person name="Liao L."/>
            <person name="Chen B."/>
        </authorList>
    </citation>
    <scope>NUCLEOTIDE SEQUENCE [LARGE SCALE GENOMIC DNA]</scope>
    <source>
        <strain evidence="11 12">P3-3-X1</strain>
    </source>
</reference>
<evidence type="ECO:0000256" key="2">
    <source>
        <dbReference type="ARBA" id="ARBA00005887"/>
    </source>
</evidence>
<feature type="transmembrane region" description="Helical" evidence="9">
    <location>
        <begin position="396"/>
        <end position="420"/>
    </location>
</feature>
<evidence type="ECO:0000256" key="8">
    <source>
        <dbReference type="ARBA" id="ARBA00050025"/>
    </source>
</evidence>
<keyword evidence="4 9" id="KW-0812">Transmembrane</keyword>
<dbReference type="Pfam" id="PF00909">
    <property type="entry name" value="Ammonium_transp"/>
    <property type="match status" value="1"/>
</dbReference>
<keyword evidence="7 9" id="KW-0924">Ammonia transport</keyword>
<dbReference type="NCBIfam" id="TIGR00836">
    <property type="entry name" value="amt"/>
    <property type="match status" value="1"/>
</dbReference>
<keyword evidence="3 9" id="KW-0813">Transport</keyword>
<dbReference type="InterPro" id="IPR001905">
    <property type="entry name" value="Ammonium_transpt"/>
</dbReference>
<dbReference type="KEGG" id="jli:EXU32_09870"/>
<dbReference type="PANTHER" id="PTHR43029:SF10">
    <property type="entry name" value="AMMONIUM TRANSPORTER MEP2"/>
    <property type="match status" value="1"/>
</dbReference>
<comment type="subcellular location">
    <subcellularLocation>
        <location evidence="9">Cell membrane</location>
        <topology evidence="9">Multi-pass membrane protein</topology>
    </subcellularLocation>
    <subcellularLocation>
        <location evidence="1">Membrane</location>
        <topology evidence="1">Multi-pass membrane protein</topology>
    </subcellularLocation>
</comment>
<keyword evidence="12" id="KW-1185">Reference proteome</keyword>
<dbReference type="Gene3D" id="1.10.3430.10">
    <property type="entry name" value="Ammonium transporter AmtB like domains"/>
    <property type="match status" value="1"/>
</dbReference>
<feature type="transmembrane region" description="Helical" evidence="9">
    <location>
        <begin position="20"/>
        <end position="41"/>
    </location>
</feature>
<dbReference type="PANTHER" id="PTHR43029">
    <property type="entry name" value="AMMONIUM TRANSPORTER MEP2"/>
    <property type="match status" value="1"/>
</dbReference>
<feature type="transmembrane region" description="Helical" evidence="9">
    <location>
        <begin position="129"/>
        <end position="151"/>
    </location>
</feature>
<dbReference type="PROSITE" id="PS01219">
    <property type="entry name" value="AMMONIUM_TRANSP"/>
    <property type="match status" value="1"/>
</dbReference>
<dbReference type="InterPro" id="IPR024041">
    <property type="entry name" value="NH4_transpt_AmtB-like_dom"/>
</dbReference>
<accession>A0A4P6MUH9</accession>
<dbReference type="OrthoDB" id="9814202at2"/>
<keyword evidence="6 9" id="KW-0472">Membrane</keyword>
<feature type="transmembrane region" description="Helical" evidence="9">
    <location>
        <begin position="327"/>
        <end position="350"/>
    </location>
</feature>
<dbReference type="Proteomes" id="UP000290408">
    <property type="component" value="Chromosome"/>
</dbReference>
<evidence type="ECO:0000256" key="3">
    <source>
        <dbReference type="ARBA" id="ARBA00022448"/>
    </source>
</evidence>
<dbReference type="GO" id="GO:0008519">
    <property type="term" value="F:ammonium channel activity"/>
    <property type="evidence" value="ECO:0007669"/>
    <property type="project" value="InterPro"/>
</dbReference>
<feature type="transmembrane region" description="Helical" evidence="9">
    <location>
        <begin position="53"/>
        <end position="71"/>
    </location>
</feature>
<comment type="similarity">
    <text evidence="2 9">Belongs to the ammonia transporter channel (TC 1.A.11.2) family.</text>
</comment>
<feature type="transmembrane region" description="Helical" evidence="9">
    <location>
        <begin position="362"/>
        <end position="381"/>
    </location>
</feature>
<feature type="transmembrane region" description="Helical" evidence="9">
    <location>
        <begin position="210"/>
        <end position="232"/>
    </location>
</feature>
<feature type="domain" description="Ammonium transporter AmtB-like" evidence="10">
    <location>
        <begin position="21"/>
        <end position="447"/>
    </location>
</feature>
<dbReference type="InterPro" id="IPR029020">
    <property type="entry name" value="Ammonium/urea_transptr"/>
</dbReference>
<evidence type="ECO:0000256" key="7">
    <source>
        <dbReference type="ARBA" id="ARBA00023177"/>
    </source>
</evidence>
<evidence type="ECO:0000256" key="9">
    <source>
        <dbReference type="RuleBase" id="RU362002"/>
    </source>
</evidence>
<feature type="transmembrane region" description="Helical" evidence="9">
    <location>
        <begin position="244"/>
        <end position="264"/>
    </location>
</feature>
<dbReference type="GO" id="GO:0005886">
    <property type="term" value="C:plasma membrane"/>
    <property type="evidence" value="ECO:0007669"/>
    <property type="project" value="UniProtKB-SubCell"/>
</dbReference>
<keyword evidence="5 9" id="KW-1133">Transmembrane helix</keyword>
<feature type="transmembrane region" description="Helical" evidence="9">
    <location>
        <begin position="158"/>
        <end position="179"/>
    </location>
</feature>
<evidence type="ECO:0000259" key="10">
    <source>
        <dbReference type="Pfam" id="PF00909"/>
    </source>
</evidence>
<name>A0A4P6MUH9_9MICO</name>
<evidence type="ECO:0000256" key="1">
    <source>
        <dbReference type="ARBA" id="ARBA00004141"/>
    </source>
</evidence>
<protein>
    <recommendedName>
        <fullName evidence="8 9">Ammonium transporter</fullName>
    </recommendedName>
</protein>
<sequence>MSPTIAPLAASPPTIDPSATAFMIICAALVLLMTPGLALFYGGMTRAKSVLNMMMMSFGSMGVVGVVYVLWGYSMSFGGSDIGGILANPFDNFGLRGVASTVEGLTKTVGADGMPVIDVFGADVWIPEVLFVGFQLTFAIITVALISGAVADRVKFSTWMVFTAIWVTIVYFPVAHMVWGGGLLSGAEGGIPAKLFGVADGVAKVVPIDFAGGTVVHINAGMAGLVLALVVGKRIGFGRTAMRPHNVPLVMLGAGLLWFGWFGFNAGSELAADGVASLVWVNTTVATCAGILGWLVVERVRDGHATSIGAASGVVAGLVAITPACGALSPVGSIVLGLVAGALSALAVGLKFRFGYDDSLDVVGVHLVAGLWGTVGAGLLATETGLFYGGGLDQTLVQVVVALASLLLSGVLTLVIALALKAVMGWRVADDVEVAGIDSGEHAESGYDLVARGGRVGVTSGGLQHDARHHEEITEGATS</sequence>